<dbReference type="EMBL" id="VSSQ01058967">
    <property type="protein sequence ID" value="MPN12593.1"/>
    <property type="molecule type" value="Genomic_DNA"/>
</dbReference>
<comment type="caution">
    <text evidence="2">The sequence shown here is derived from an EMBL/GenBank/DDBJ whole genome shotgun (WGS) entry which is preliminary data.</text>
</comment>
<protein>
    <recommendedName>
        <fullName evidence="1">Amidohydrolase-related domain-containing protein</fullName>
    </recommendedName>
</protein>
<reference evidence="2" key="1">
    <citation type="submission" date="2019-08" db="EMBL/GenBank/DDBJ databases">
        <authorList>
            <person name="Kucharzyk K."/>
            <person name="Murdoch R.W."/>
            <person name="Higgins S."/>
            <person name="Loffler F."/>
        </authorList>
    </citation>
    <scope>NUCLEOTIDE SEQUENCE</scope>
</reference>
<dbReference type="GO" id="GO:0016810">
    <property type="term" value="F:hydrolase activity, acting on carbon-nitrogen (but not peptide) bonds"/>
    <property type="evidence" value="ECO:0007669"/>
    <property type="project" value="InterPro"/>
</dbReference>
<dbReference type="AlphaFoldDB" id="A0A645FK50"/>
<proteinExistence type="predicted"/>
<dbReference type="InterPro" id="IPR011059">
    <property type="entry name" value="Metal-dep_hydrolase_composite"/>
</dbReference>
<gene>
    <name evidence="2" type="ORF">SDC9_159911</name>
</gene>
<dbReference type="Pfam" id="PF01979">
    <property type="entry name" value="Amidohydro_1"/>
    <property type="match status" value="1"/>
</dbReference>
<accession>A0A645FK50</accession>
<name>A0A645FK50_9ZZZZ</name>
<dbReference type="InterPro" id="IPR006680">
    <property type="entry name" value="Amidohydro-rel"/>
</dbReference>
<organism evidence="2">
    <name type="scientific">bioreactor metagenome</name>
    <dbReference type="NCBI Taxonomy" id="1076179"/>
    <lineage>
        <taxon>unclassified sequences</taxon>
        <taxon>metagenomes</taxon>
        <taxon>ecological metagenomes</taxon>
    </lineage>
</organism>
<dbReference type="Gene3D" id="2.30.40.10">
    <property type="entry name" value="Urease, subunit C, domain 1"/>
    <property type="match status" value="1"/>
</dbReference>
<feature type="domain" description="Amidohydrolase-related" evidence="1">
    <location>
        <begin position="1"/>
        <end position="45"/>
    </location>
</feature>
<dbReference type="SUPFAM" id="SSF51338">
    <property type="entry name" value="Composite domain of metallo-dependent hydrolases"/>
    <property type="match status" value="1"/>
</dbReference>
<evidence type="ECO:0000259" key="1">
    <source>
        <dbReference type="Pfam" id="PF01979"/>
    </source>
</evidence>
<sequence>MMTLTPAQMMKIDDKKGSIAKNKDADIIIFDDNILTSTTIVNGKIIYENK</sequence>
<evidence type="ECO:0000313" key="2">
    <source>
        <dbReference type="EMBL" id="MPN12593.1"/>
    </source>
</evidence>